<gene>
    <name evidence="1" type="ORF">BpHYR1_019035</name>
</gene>
<organism evidence="1 2">
    <name type="scientific">Brachionus plicatilis</name>
    <name type="common">Marine rotifer</name>
    <name type="synonym">Brachionus muelleri</name>
    <dbReference type="NCBI Taxonomy" id="10195"/>
    <lineage>
        <taxon>Eukaryota</taxon>
        <taxon>Metazoa</taxon>
        <taxon>Spiralia</taxon>
        <taxon>Gnathifera</taxon>
        <taxon>Rotifera</taxon>
        <taxon>Eurotatoria</taxon>
        <taxon>Monogononta</taxon>
        <taxon>Pseudotrocha</taxon>
        <taxon>Ploima</taxon>
        <taxon>Brachionidae</taxon>
        <taxon>Brachionus</taxon>
    </lineage>
</organism>
<name>A0A3M7SFU6_BRAPC</name>
<proteinExistence type="predicted"/>
<protein>
    <submittedName>
        <fullName evidence="1">Uncharacterized protein</fullName>
    </submittedName>
</protein>
<sequence length="107" mass="12540">MCSYDNLLGTKYMGLYDNLLGTNYMGLNGIKCIKIDAVLKPEESHLVETRRDNLIFIRKLLKLEMFKLFSNNGILKYKASISHKLNCSSFFCFFWWAAYQNSNYRNS</sequence>
<evidence type="ECO:0000313" key="1">
    <source>
        <dbReference type="EMBL" id="RNA34589.1"/>
    </source>
</evidence>
<reference evidence="1 2" key="1">
    <citation type="journal article" date="2018" name="Sci. Rep.">
        <title>Genomic signatures of local adaptation to the degree of environmental predictability in rotifers.</title>
        <authorList>
            <person name="Franch-Gras L."/>
            <person name="Hahn C."/>
            <person name="Garcia-Roger E.M."/>
            <person name="Carmona M.J."/>
            <person name="Serra M."/>
            <person name="Gomez A."/>
        </authorList>
    </citation>
    <scope>NUCLEOTIDE SEQUENCE [LARGE SCALE GENOMIC DNA]</scope>
    <source>
        <strain evidence="1">HYR1</strain>
    </source>
</reference>
<dbReference type="Proteomes" id="UP000276133">
    <property type="component" value="Unassembled WGS sequence"/>
</dbReference>
<accession>A0A3M7SFU6</accession>
<dbReference type="AlphaFoldDB" id="A0A3M7SFU6"/>
<evidence type="ECO:0000313" key="2">
    <source>
        <dbReference type="Proteomes" id="UP000276133"/>
    </source>
</evidence>
<comment type="caution">
    <text evidence="1">The sequence shown here is derived from an EMBL/GenBank/DDBJ whole genome shotgun (WGS) entry which is preliminary data.</text>
</comment>
<dbReference type="EMBL" id="REGN01001451">
    <property type="protein sequence ID" value="RNA34589.1"/>
    <property type="molecule type" value="Genomic_DNA"/>
</dbReference>
<keyword evidence="2" id="KW-1185">Reference proteome</keyword>